<feature type="region of interest" description="Disordered" evidence="4">
    <location>
        <begin position="1"/>
        <end position="45"/>
    </location>
</feature>
<dbReference type="EMBL" id="MAXA01000240">
    <property type="protein sequence ID" value="OHV23225.1"/>
    <property type="molecule type" value="Genomic_DNA"/>
</dbReference>
<evidence type="ECO:0000256" key="3">
    <source>
        <dbReference type="ARBA" id="ARBA00023163"/>
    </source>
</evidence>
<dbReference type="GO" id="GO:0006355">
    <property type="term" value="P:regulation of DNA-templated transcription"/>
    <property type="evidence" value="ECO:0007669"/>
    <property type="project" value="InterPro"/>
</dbReference>
<reference evidence="7" key="1">
    <citation type="submission" date="2016-07" db="EMBL/GenBank/DDBJ databases">
        <title>Frankia sp. NRRL B-16219 Genome sequencing.</title>
        <authorList>
            <person name="Ghodhbane-Gtari F."/>
            <person name="Swanson E."/>
            <person name="Gueddou A."/>
            <person name="Louati M."/>
            <person name="Nouioui I."/>
            <person name="Hezbri K."/>
            <person name="Abebe-Akele F."/>
            <person name="Simpson S."/>
            <person name="Morris K."/>
            <person name="Thomas K."/>
            <person name="Gtari M."/>
            <person name="Tisa L.S."/>
        </authorList>
    </citation>
    <scope>NUCLEOTIDE SEQUENCE [LARGE SCALE GENOMIC DNA]</scope>
    <source>
        <strain evidence="7">NRRL B-16219</strain>
    </source>
</reference>
<dbReference type="OrthoDB" id="136365at2"/>
<dbReference type="SUPFAM" id="SSF52540">
    <property type="entry name" value="P-loop containing nucleoside triphosphate hydrolases"/>
    <property type="match status" value="1"/>
</dbReference>
<comment type="caution">
    <text evidence="6">The sequence shown here is derived from an EMBL/GenBank/DDBJ whole genome shotgun (WGS) entry which is preliminary data.</text>
</comment>
<dbReference type="PANTHER" id="PTHR44688:SF16">
    <property type="entry name" value="DNA-BINDING TRANSCRIPTIONAL ACTIVATOR DEVR_DOSR"/>
    <property type="match status" value="1"/>
</dbReference>
<feature type="region of interest" description="Disordered" evidence="4">
    <location>
        <begin position="674"/>
        <end position="707"/>
    </location>
</feature>
<gene>
    <name evidence="6" type="ORF">BBK14_24175</name>
</gene>
<feature type="compositionally biased region" description="Polar residues" evidence="4">
    <location>
        <begin position="1160"/>
        <end position="1169"/>
    </location>
</feature>
<keyword evidence="3" id="KW-0804">Transcription</keyword>
<dbReference type="InterPro" id="IPR027417">
    <property type="entry name" value="P-loop_NTPase"/>
</dbReference>
<feature type="compositionally biased region" description="Low complexity" evidence="4">
    <location>
        <begin position="685"/>
        <end position="706"/>
    </location>
</feature>
<feature type="compositionally biased region" description="Gly residues" evidence="4">
    <location>
        <begin position="1276"/>
        <end position="1288"/>
    </location>
</feature>
<evidence type="ECO:0000259" key="5">
    <source>
        <dbReference type="PROSITE" id="PS50043"/>
    </source>
</evidence>
<feature type="region of interest" description="Disordered" evidence="4">
    <location>
        <begin position="321"/>
        <end position="379"/>
    </location>
</feature>
<dbReference type="InterPro" id="IPR016032">
    <property type="entry name" value="Sig_transdc_resp-reg_C-effctor"/>
</dbReference>
<feature type="compositionally biased region" description="Gly residues" evidence="4">
    <location>
        <begin position="1235"/>
        <end position="1253"/>
    </location>
</feature>
<feature type="compositionally biased region" description="Basic and acidic residues" evidence="4">
    <location>
        <begin position="1290"/>
        <end position="1300"/>
    </location>
</feature>
<dbReference type="Pfam" id="PF00196">
    <property type="entry name" value="GerE"/>
    <property type="match status" value="1"/>
</dbReference>
<dbReference type="SMART" id="SM00421">
    <property type="entry name" value="HTH_LUXR"/>
    <property type="match status" value="1"/>
</dbReference>
<dbReference type="PROSITE" id="PS50043">
    <property type="entry name" value="HTH_LUXR_2"/>
    <property type="match status" value="1"/>
</dbReference>
<dbReference type="PANTHER" id="PTHR44688">
    <property type="entry name" value="DNA-BINDING TRANSCRIPTIONAL ACTIVATOR DEVR_DOSR"/>
    <property type="match status" value="1"/>
</dbReference>
<dbReference type="CDD" id="cd06170">
    <property type="entry name" value="LuxR_C_like"/>
    <property type="match status" value="1"/>
</dbReference>
<feature type="region of interest" description="Disordered" evidence="4">
    <location>
        <begin position="1074"/>
        <end position="1300"/>
    </location>
</feature>
<dbReference type="Gene3D" id="1.10.10.10">
    <property type="entry name" value="Winged helix-like DNA-binding domain superfamily/Winged helix DNA-binding domain"/>
    <property type="match status" value="1"/>
</dbReference>
<evidence type="ECO:0000256" key="1">
    <source>
        <dbReference type="ARBA" id="ARBA00023015"/>
    </source>
</evidence>
<protein>
    <submittedName>
        <fullName evidence="6">Helix-turn-helix transcriptional regulator</fullName>
    </submittedName>
</protein>
<sequence>MAGADGPDDRFGTPGSAMPRAGGGDGAAARPRIQPPPAGDLPVVGTRLVPPRPVVPHVTRPRLLALLDEAVDRPLTVVCAPAGAGKTMALADWARSGRPAHPVVWLRVDPMLGRRTARAEHPGGDPVASGPPSPSQPGSPSSALSLLPLARSTTRWPGPPVSLWSQILRGLTRDAGLPPGDRLAHLVAADAWICPERFRRELVNQLAELPAPAVLVLDDAHLVRDPDDLAGLELLASEGEGHLRIVLSGRAPILRVHRLRAEGRVTEIGPAELAFTTAETVELLAAHGLRVPPGAAAQLRRATEGWAVGLRLAAACAVSSGARSPAPGAPAGRDEQWAPAPPVPVPADVVPGRDAERAGSGVPPAELDPSRAGSGALSAELDPSRAARAAIAEFLHAEVLEEYPEPVRRFLLRTSVLERISAPLAHAVSAVAPASAQTSAHLLGELARPGGFLVRLLDGPAATAHPGAGDHPDDGVGGPLPAAVATLPDGRPEYRLTQEATAETTQEWYRFHRMFASMLRGVLVRDPEEDPRELNLRAALWFAANDRTPDAARHASRAGDWWYLACLLVDGPALVDVLFGRSPELDALVAGLPAAAAGLSAECDLVLAVAQLRSGRLEAGSASLSSARAQLPAAGSGPAAARRRTLVDRIDIVEAYRAELAGEPAAMIAAARRLQRSGPPGGAPAGTAPRAGAAAGPARASGGDPDAAADRAVIDRAVIERAGAERAPSRPGRVPDERARALALCARGRGELWLGRLAVAAGLLCEGAEVARRAGLGGVEVSCLGALALQYALRGRLRQAESHLYAVVGTAADPSGALAGRSGALAGLPDAATSVPGGARPGERWGTPGLPEAYLAAVLVHLQRAEPVEADRWLGAARMTITAAHPAFLGGIAAICAARLRLLDGSPDEVRAARRMLLVARTGPMPPLCVAARRAAEADLLVAAGNPEAARRLLLRDADRAAPDPQTQLALARCALACADVPAAEEALAPLLRADDGGAGLVAACVLGAVAAARRDDHARAGGLLARAVALAADEGMVAPFFEAGTEALAMVLAHPGLTDAYPAFVAVLTRSGRPGPRPVPVPSRSAAQGSASPRPAASRSAASRSAAAHAGPGASGQGSAPPRAGARAPAASGAGPVARTGEPTDLVVGPDVVVPQPASPMSQRSRTTVPAAGPGRPAGSFAGPDPARPGAPGRAGGGRDVRNGVDRGIGINDGGLSRDGNGVDGDGNRVDGNRVGGDGFGGGGGGVGGLGSPRGPWRPDGAPVGGPGDARRRGGPGGGSVGGGPRPGSGEHRPEPAERLSERELAVLSYLPTMLTTAEIAAEMYVSVNTVKTHLKSIYRKLDVARRRDAVHRARALHLL</sequence>
<dbReference type="PRINTS" id="PR00038">
    <property type="entry name" value="HTHLUXR"/>
</dbReference>
<keyword evidence="7" id="KW-1185">Reference proteome</keyword>
<name>A0A1S1PQP2_9ACTN</name>
<dbReference type="SUPFAM" id="SSF46894">
    <property type="entry name" value="C-terminal effector domain of the bipartite response regulators"/>
    <property type="match status" value="1"/>
</dbReference>
<feature type="compositionally biased region" description="Low complexity" evidence="4">
    <location>
        <begin position="321"/>
        <end position="331"/>
    </location>
</feature>
<dbReference type="Pfam" id="PF25873">
    <property type="entry name" value="WHD_MalT"/>
    <property type="match status" value="1"/>
</dbReference>
<evidence type="ECO:0000256" key="4">
    <source>
        <dbReference type="SAM" id="MobiDB-lite"/>
    </source>
</evidence>
<dbReference type="InterPro" id="IPR036388">
    <property type="entry name" value="WH-like_DNA-bd_sf"/>
</dbReference>
<feature type="compositionally biased region" description="Low complexity" evidence="4">
    <location>
        <begin position="1183"/>
        <end position="1193"/>
    </location>
</feature>
<organism evidence="6 7">
    <name type="scientific">Parafrankia soli</name>
    <dbReference type="NCBI Taxonomy" id="2599596"/>
    <lineage>
        <taxon>Bacteria</taxon>
        <taxon>Bacillati</taxon>
        <taxon>Actinomycetota</taxon>
        <taxon>Actinomycetes</taxon>
        <taxon>Frankiales</taxon>
        <taxon>Frankiaceae</taxon>
        <taxon>Parafrankia</taxon>
    </lineage>
</organism>
<evidence type="ECO:0000313" key="7">
    <source>
        <dbReference type="Proteomes" id="UP000179769"/>
    </source>
</evidence>
<evidence type="ECO:0000313" key="6">
    <source>
        <dbReference type="EMBL" id="OHV23225.1"/>
    </source>
</evidence>
<dbReference type="GO" id="GO:0003677">
    <property type="term" value="F:DNA binding"/>
    <property type="evidence" value="ECO:0007669"/>
    <property type="project" value="UniProtKB-KW"/>
</dbReference>
<dbReference type="InterPro" id="IPR059106">
    <property type="entry name" value="WHD_MalT"/>
</dbReference>
<dbReference type="Proteomes" id="UP000179769">
    <property type="component" value="Unassembled WGS sequence"/>
</dbReference>
<dbReference type="InterPro" id="IPR011990">
    <property type="entry name" value="TPR-like_helical_dom_sf"/>
</dbReference>
<keyword evidence="1" id="KW-0805">Transcription regulation</keyword>
<evidence type="ECO:0000256" key="2">
    <source>
        <dbReference type="ARBA" id="ARBA00023125"/>
    </source>
</evidence>
<dbReference type="Gene3D" id="1.25.40.10">
    <property type="entry name" value="Tetratricopeptide repeat domain"/>
    <property type="match status" value="1"/>
</dbReference>
<proteinExistence type="predicted"/>
<feature type="domain" description="HTH luxR-type" evidence="5">
    <location>
        <begin position="1294"/>
        <end position="1359"/>
    </location>
</feature>
<dbReference type="RefSeq" id="WP_071065825.1">
    <property type="nucleotide sequence ID" value="NZ_MAXA01000240.1"/>
</dbReference>
<accession>A0A1S1PQP2</accession>
<feature type="compositionally biased region" description="Low complexity" evidence="4">
    <location>
        <begin position="1083"/>
        <end position="1137"/>
    </location>
</feature>
<keyword evidence="2" id="KW-0238">DNA-binding</keyword>
<dbReference type="InterPro" id="IPR000792">
    <property type="entry name" value="Tscrpt_reg_LuxR_C"/>
</dbReference>
<feature type="region of interest" description="Disordered" evidence="4">
    <location>
        <begin position="116"/>
        <end position="144"/>
    </location>
</feature>